<proteinExistence type="predicted"/>
<name>A0A2I1HPD1_9GLOM</name>
<keyword evidence="1" id="KW-0175">Coiled coil</keyword>
<organism evidence="2 3">
    <name type="scientific">Rhizophagus irregularis</name>
    <dbReference type="NCBI Taxonomy" id="588596"/>
    <lineage>
        <taxon>Eukaryota</taxon>
        <taxon>Fungi</taxon>
        <taxon>Fungi incertae sedis</taxon>
        <taxon>Mucoromycota</taxon>
        <taxon>Glomeromycotina</taxon>
        <taxon>Glomeromycetes</taxon>
        <taxon>Glomerales</taxon>
        <taxon>Glomeraceae</taxon>
        <taxon>Rhizophagus</taxon>
    </lineage>
</organism>
<dbReference type="Proteomes" id="UP000234323">
    <property type="component" value="Unassembled WGS sequence"/>
</dbReference>
<dbReference type="AlphaFoldDB" id="A0A2I1HPD1"/>
<keyword evidence="3" id="KW-1185">Reference proteome</keyword>
<protein>
    <submittedName>
        <fullName evidence="2">Uncharacterized protein</fullName>
    </submittedName>
</protein>
<evidence type="ECO:0000313" key="3">
    <source>
        <dbReference type="Proteomes" id="UP000234323"/>
    </source>
</evidence>
<gene>
    <name evidence="2" type="ORF">RhiirA4_484816</name>
</gene>
<feature type="non-terminal residue" evidence="2">
    <location>
        <position position="1"/>
    </location>
</feature>
<accession>A0A2I1HPD1</accession>
<evidence type="ECO:0000313" key="2">
    <source>
        <dbReference type="EMBL" id="PKY60745.1"/>
    </source>
</evidence>
<comment type="caution">
    <text evidence="2">The sequence shown here is derived from an EMBL/GenBank/DDBJ whole genome shotgun (WGS) entry which is preliminary data.</text>
</comment>
<dbReference type="EMBL" id="LLXI01004559">
    <property type="protein sequence ID" value="PKY60745.1"/>
    <property type="molecule type" value="Genomic_DNA"/>
</dbReference>
<reference evidence="2 3" key="1">
    <citation type="submission" date="2015-10" db="EMBL/GenBank/DDBJ databases">
        <title>Genome analyses suggest a sexual origin of heterokaryosis in a supposedly ancient asexual fungus.</title>
        <authorList>
            <person name="Ropars J."/>
            <person name="Sedzielewska K."/>
            <person name="Noel J."/>
            <person name="Charron P."/>
            <person name="Farinelli L."/>
            <person name="Marton T."/>
            <person name="Kruger M."/>
            <person name="Pelin A."/>
            <person name="Brachmann A."/>
            <person name="Corradi N."/>
        </authorList>
    </citation>
    <scope>NUCLEOTIDE SEQUENCE [LARGE SCALE GENOMIC DNA]</scope>
    <source>
        <strain evidence="2 3">A4</strain>
    </source>
</reference>
<sequence>LPFLALILNRASLSDVTVHLVDRIENAGNRPNRVYPEIGKERNREQTAETNVRYNKLLNENYEDELVEKLKEMRILKLEKQIQNMERELNNNGNRNQLNRRRNNRTLINYDEITCFRCNRKVHFAIRLKLLPEINEFYHLSKLKW</sequence>
<feature type="coiled-coil region" evidence="1">
    <location>
        <begin position="59"/>
        <end position="95"/>
    </location>
</feature>
<evidence type="ECO:0000256" key="1">
    <source>
        <dbReference type="SAM" id="Coils"/>
    </source>
</evidence>